<dbReference type="Pfam" id="PF07716">
    <property type="entry name" value="bZIP_2"/>
    <property type="match status" value="1"/>
</dbReference>
<dbReference type="SUPFAM" id="SSF57959">
    <property type="entry name" value="Leucine zipper domain"/>
    <property type="match status" value="1"/>
</dbReference>
<evidence type="ECO:0000313" key="4">
    <source>
        <dbReference type="Proteomes" id="UP001142055"/>
    </source>
</evidence>
<dbReference type="EMBL" id="JAPWDV010000002">
    <property type="protein sequence ID" value="KAJ6221008.1"/>
    <property type="molecule type" value="Genomic_DNA"/>
</dbReference>
<dbReference type="Proteomes" id="UP001142055">
    <property type="component" value="Chromosome 2"/>
</dbReference>
<dbReference type="SMART" id="SM00338">
    <property type="entry name" value="BRLZ"/>
    <property type="match status" value="1"/>
</dbReference>
<accession>A0A9Q0M989</accession>
<evidence type="ECO:0000256" key="1">
    <source>
        <dbReference type="SAM" id="MobiDB-lite"/>
    </source>
</evidence>
<dbReference type="GO" id="GO:0000978">
    <property type="term" value="F:RNA polymerase II cis-regulatory region sequence-specific DNA binding"/>
    <property type="evidence" value="ECO:0007669"/>
    <property type="project" value="TreeGrafter"/>
</dbReference>
<feature type="compositionally biased region" description="Polar residues" evidence="1">
    <location>
        <begin position="1"/>
        <end position="23"/>
    </location>
</feature>
<reference evidence="3" key="1">
    <citation type="submission" date="2022-12" db="EMBL/GenBank/DDBJ databases">
        <title>Genome assemblies of Blomia tropicalis.</title>
        <authorList>
            <person name="Cui Y."/>
        </authorList>
    </citation>
    <scope>NUCLEOTIDE SEQUENCE</scope>
    <source>
        <tissue evidence="3">Adult mites</tissue>
    </source>
</reference>
<dbReference type="PANTHER" id="PTHR23334">
    <property type="entry name" value="CCAAT/ENHANCER BINDING PROTEIN"/>
    <property type="match status" value="1"/>
</dbReference>
<feature type="region of interest" description="Disordered" evidence="1">
    <location>
        <begin position="242"/>
        <end position="322"/>
    </location>
</feature>
<comment type="caution">
    <text evidence="3">The sequence shown here is derived from an EMBL/GenBank/DDBJ whole genome shotgun (WGS) entry which is preliminary data.</text>
</comment>
<dbReference type="InterPro" id="IPR004827">
    <property type="entry name" value="bZIP"/>
</dbReference>
<dbReference type="PANTHER" id="PTHR23334:SF20">
    <property type="entry name" value="BASIC LEUCINE ZIPPER 24"/>
    <property type="match status" value="1"/>
</dbReference>
<proteinExistence type="predicted"/>
<feature type="compositionally biased region" description="Low complexity" evidence="1">
    <location>
        <begin position="120"/>
        <end position="181"/>
    </location>
</feature>
<evidence type="ECO:0000313" key="3">
    <source>
        <dbReference type="EMBL" id="KAJ6221008.1"/>
    </source>
</evidence>
<dbReference type="CDD" id="cd14693">
    <property type="entry name" value="bZIP_CEBP"/>
    <property type="match status" value="1"/>
</dbReference>
<organism evidence="3 4">
    <name type="scientific">Blomia tropicalis</name>
    <name type="common">Mite</name>
    <dbReference type="NCBI Taxonomy" id="40697"/>
    <lineage>
        <taxon>Eukaryota</taxon>
        <taxon>Metazoa</taxon>
        <taxon>Ecdysozoa</taxon>
        <taxon>Arthropoda</taxon>
        <taxon>Chelicerata</taxon>
        <taxon>Arachnida</taxon>
        <taxon>Acari</taxon>
        <taxon>Acariformes</taxon>
        <taxon>Sarcoptiformes</taxon>
        <taxon>Astigmata</taxon>
        <taxon>Glycyphagoidea</taxon>
        <taxon>Echimyopodidae</taxon>
        <taxon>Blomia</taxon>
    </lineage>
</organism>
<dbReference type="Gene3D" id="1.20.5.170">
    <property type="match status" value="1"/>
</dbReference>
<dbReference type="PROSITE" id="PS50217">
    <property type="entry name" value="BZIP"/>
    <property type="match status" value="1"/>
</dbReference>
<feature type="compositionally biased region" description="Low complexity" evidence="1">
    <location>
        <begin position="266"/>
        <end position="277"/>
    </location>
</feature>
<dbReference type="AlphaFoldDB" id="A0A9Q0M989"/>
<feature type="region of interest" description="Disordered" evidence="1">
    <location>
        <begin position="1"/>
        <end position="24"/>
    </location>
</feature>
<feature type="compositionally biased region" description="Basic and acidic residues" evidence="1">
    <location>
        <begin position="285"/>
        <end position="296"/>
    </location>
</feature>
<dbReference type="InterPro" id="IPR031106">
    <property type="entry name" value="C/EBP"/>
</dbReference>
<feature type="compositionally biased region" description="Basic and acidic residues" evidence="1">
    <location>
        <begin position="311"/>
        <end position="322"/>
    </location>
</feature>
<gene>
    <name evidence="3" type="ORF">RDWZM_006820</name>
</gene>
<evidence type="ECO:0000259" key="2">
    <source>
        <dbReference type="PROSITE" id="PS50217"/>
    </source>
</evidence>
<dbReference type="GO" id="GO:0006351">
    <property type="term" value="P:DNA-templated transcription"/>
    <property type="evidence" value="ECO:0007669"/>
    <property type="project" value="InterPro"/>
</dbReference>
<dbReference type="GO" id="GO:0000981">
    <property type="term" value="F:DNA-binding transcription factor activity, RNA polymerase II-specific"/>
    <property type="evidence" value="ECO:0007669"/>
    <property type="project" value="TreeGrafter"/>
</dbReference>
<feature type="domain" description="BZIP" evidence="2">
    <location>
        <begin position="291"/>
        <end position="354"/>
    </location>
</feature>
<feature type="region of interest" description="Disordered" evidence="1">
    <location>
        <begin position="118"/>
        <end position="192"/>
    </location>
</feature>
<keyword evidence="4" id="KW-1185">Reference proteome</keyword>
<dbReference type="InterPro" id="IPR046347">
    <property type="entry name" value="bZIP_sf"/>
</dbReference>
<sequence length="381" mass="42110">MDSHFYEQTSPLNTTSYDNSKASNGRLAKCASPALQHPVHGSDVIPTDLNSPELTFDHMSIQQFMRNNDLSSVNTNQNVLDESVSIFPNLIRGQENKNGSGLGQNRNTSIQLGVSHHNLHSSAASQSSVNSVPSLHPNNNNGSSGQQQQQQQQSQQQQQQQQQTSHSSSHYNTTTYQHHSQMPQQPSLGTDRYGLEASSSVKQEPLEGEVDFSTGCSQNSIFNSGPFAPTYANDARIPNVSNNRVVPIDDDSSNMLRPMHFGLGSGSSHGRNSQSSRSSKHSAKKNVDKGSDEYKKRRERNNIAVRKSREKAKVRSRETEKKVSELARENDQLRKKVDSLHKELKVLKGLLTTVGVPPDSVDTEIAKGLQMEAHMNLPNNF</sequence>
<protein>
    <recommendedName>
        <fullName evidence="2">BZIP domain-containing protein</fullName>
    </recommendedName>
</protein>
<name>A0A9Q0M989_BLOTA</name>
<dbReference type="OMA" id="YANDARI"/>